<comment type="similarity">
    <text evidence="2">Belongs to the tRNA methyltransferase O family.</text>
</comment>
<keyword evidence="5" id="KW-1185">Reference proteome</keyword>
<gene>
    <name evidence="4" type="ORF">Dpo_12c00190</name>
</gene>
<dbReference type="RefSeq" id="WP_006968179.1">
    <property type="nucleotide sequence ID" value="NZ_APJX01000012.1"/>
</dbReference>
<dbReference type="PANTHER" id="PTHR12818">
    <property type="entry name" value="TRNA (ADENINE(37)-N6)-METHYLTRANSFERASE"/>
    <property type="match status" value="1"/>
</dbReference>
<dbReference type="CDD" id="cd09281">
    <property type="entry name" value="UPF0066"/>
    <property type="match status" value="1"/>
</dbReference>
<dbReference type="SUPFAM" id="SSF118196">
    <property type="entry name" value="YaeB-like"/>
    <property type="match status" value="1"/>
</dbReference>
<evidence type="ECO:0000256" key="1">
    <source>
        <dbReference type="ARBA" id="ARBA00022691"/>
    </source>
</evidence>
<protein>
    <recommendedName>
        <fullName evidence="3">TsaA-like domain-containing protein</fullName>
    </recommendedName>
</protein>
<dbReference type="OrthoDB" id="9804309at2"/>
<dbReference type="InterPro" id="IPR040372">
    <property type="entry name" value="YaeB-like"/>
</dbReference>
<dbReference type="PATRIC" id="fig|1286635.3.peg.4195"/>
<accession>S0G217</accession>
<dbReference type="Gene3D" id="2.40.30.70">
    <property type="entry name" value="YaeB-like"/>
    <property type="match status" value="1"/>
</dbReference>
<dbReference type="NCBIfam" id="TIGR00104">
    <property type="entry name" value="tRNA_TsaA"/>
    <property type="match status" value="1"/>
</dbReference>
<keyword evidence="1" id="KW-0949">S-adenosyl-L-methionine</keyword>
<dbReference type="AlphaFoldDB" id="S0G217"/>
<name>S0G217_9BACT</name>
<dbReference type="EMBL" id="APJX01000012">
    <property type="protein sequence ID" value="EMS77741.1"/>
    <property type="molecule type" value="Genomic_DNA"/>
</dbReference>
<evidence type="ECO:0000256" key="2">
    <source>
        <dbReference type="ARBA" id="ARBA00033753"/>
    </source>
</evidence>
<evidence type="ECO:0000313" key="4">
    <source>
        <dbReference type="EMBL" id="EMS77741.1"/>
    </source>
</evidence>
<dbReference type="InterPro" id="IPR023370">
    <property type="entry name" value="TrmO-like_N"/>
</dbReference>
<reference evidence="4 5" key="1">
    <citation type="journal article" date="2013" name="Genome Announc.">
        <title>Draft Genome Sequence of Desulfotignum phosphitoxidans DSM 13687 Strain FiPS-3.</title>
        <authorList>
            <person name="Poehlein A."/>
            <person name="Daniel R."/>
            <person name="Simeonova D.D."/>
        </authorList>
    </citation>
    <scope>NUCLEOTIDE SEQUENCE [LARGE SCALE GENOMIC DNA]</scope>
    <source>
        <strain evidence="4 5">DSM 13687</strain>
    </source>
</reference>
<organism evidence="4 5">
    <name type="scientific">Desulfotignum phosphitoxidans DSM 13687</name>
    <dbReference type="NCBI Taxonomy" id="1286635"/>
    <lineage>
        <taxon>Bacteria</taxon>
        <taxon>Pseudomonadati</taxon>
        <taxon>Thermodesulfobacteriota</taxon>
        <taxon>Desulfobacteria</taxon>
        <taxon>Desulfobacterales</taxon>
        <taxon>Desulfobacteraceae</taxon>
        <taxon>Desulfotignum</taxon>
    </lineage>
</organism>
<dbReference type="InterPro" id="IPR036413">
    <property type="entry name" value="YaeB-like_sf"/>
</dbReference>
<dbReference type="PANTHER" id="PTHR12818:SF0">
    <property type="entry name" value="TRNA (ADENINE(37)-N6)-METHYLTRANSFERASE"/>
    <property type="match status" value="1"/>
</dbReference>
<sequence>MQPITPIGVIHTPFQNIEDMPIQPKGAAGTQGQIQVDAAFQPGLEDLDGFSHIYLIYSFHKTTRTELTVVPFMDTQPRGVYATRSPLRPNHIGISIVRLEKIEGNLLHVLDIDVLNGTPLLDIKPYMEKFDAVKHSTSGWMQASEKEVAERRSDSRFK</sequence>
<dbReference type="Proteomes" id="UP000014216">
    <property type="component" value="Unassembled WGS sequence"/>
</dbReference>
<evidence type="ECO:0000313" key="5">
    <source>
        <dbReference type="Proteomes" id="UP000014216"/>
    </source>
</evidence>
<comment type="caution">
    <text evidence="4">The sequence shown here is derived from an EMBL/GenBank/DDBJ whole genome shotgun (WGS) entry which is preliminary data.</text>
</comment>
<dbReference type="PROSITE" id="PS51668">
    <property type="entry name" value="TSAA_2"/>
    <property type="match status" value="1"/>
</dbReference>
<evidence type="ECO:0000259" key="3">
    <source>
        <dbReference type="PROSITE" id="PS51668"/>
    </source>
</evidence>
<dbReference type="InterPro" id="IPR036414">
    <property type="entry name" value="YaeB_N_sf"/>
</dbReference>
<dbReference type="Pfam" id="PF01980">
    <property type="entry name" value="TrmO_N"/>
    <property type="match status" value="1"/>
</dbReference>
<proteinExistence type="inferred from homology"/>
<feature type="domain" description="TsaA-like" evidence="3">
    <location>
        <begin position="4"/>
        <end position="135"/>
    </location>
</feature>